<dbReference type="Gene3D" id="1.25.40.10">
    <property type="entry name" value="Tetratricopeptide repeat domain"/>
    <property type="match status" value="3"/>
</dbReference>
<dbReference type="Pfam" id="PF20430">
    <property type="entry name" value="Eplus_motif"/>
    <property type="match status" value="1"/>
</dbReference>
<sequence>MRQLLQVQAQTITCAPPDLDDNLIAVKLIGVYAAHYKLHRAALVFAQLLNPNRIAWNAIIKAHAQNHKWGETVHYFNSLLASPRPFKPDDYTFTSVIKACAGLLSVVNGEKVHAFVAKTGYQSNLYVRNSLVDMYFKFGRPGVAQGLFDEMAVRDIVSWNILLSGYAFYGGDVESAKTVFDGMVERNFVSWSTMIAGFARCGNLDAARKLFDEMRERNVVCWNAMIAGYVQNERYSDAVNLFRQMQQNGGVTRPSDVTLVSVLSACAHLGALDLGKWVDRFITRTGMELNLFLGNALADMFVKCGCLVDAKRVFDKMVERDVVSWSIIISGSAMHGRAEEAFDHFLGMLESRVQPNEVTFMGLLSACTHSGLVEKGLKYFNVMEPQYGVAPTVEHYGCIVDLLSRAGRLSEAEDLINSMPMEPNVIVWGALLGGCRIYKDNERGLQVVERILELSSDHSGSYVYLGSVYASAGRLEDAAKCRLMMRENGVTKTPGCSWIEVDNMVHEFFVGDRTHPQSDKIYAMISELGERMKLSGYMPRTDLVVHSVDEEEKESALSTHSEKLAIAFGLISTREGTTIRVVKNLRICTDCP</sequence>
<dbReference type="EMBL" id="JBBNAF010000012">
    <property type="protein sequence ID" value="KAK9092297.1"/>
    <property type="molecule type" value="Genomic_DNA"/>
</dbReference>
<keyword evidence="6" id="KW-1185">Reference proteome</keyword>
<dbReference type="GO" id="GO:0008270">
    <property type="term" value="F:zinc ion binding"/>
    <property type="evidence" value="ECO:0007669"/>
    <property type="project" value="InterPro"/>
</dbReference>
<evidence type="ECO:0000313" key="5">
    <source>
        <dbReference type="EMBL" id="KAK9092297.1"/>
    </source>
</evidence>
<dbReference type="Pfam" id="PF01535">
    <property type="entry name" value="PPR"/>
    <property type="match status" value="2"/>
</dbReference>
<name>A0AAP0EKA6_9MAGN</name>
<feature type="domain" description="DYW" evidence="4">
    <location>
        <begin position="536"/>
        <end position="591"/>
    </location>
</feature>
<evidence type="ECO:0000259" key="4">
    <source>
        <dbReference type="Pfam" id="PF14432"/>
    </source>
</evidence>
<keyword evidence="2" id="KW-0677">Repeat</keyword>
<dbReference type="InterPro" id="IPR032867">
    <property type="entry name" value="DYW_dom"/>
</dbReference>
<dbReference type="InterPro" id="IPR046849">
    <property type="entry name" value="E2_motif"/>
</dbReference>
<evidence type="ECO:0000256" key="2">
    <source>
        <dbReference type="ARBA" id="ARBA00022737"/>
    </source>
</evidence>
<dbReference type="AlphaFoldDB" id="A0AAP0EKA6"/>
<comment type="similarity">
    <text evidence="1">Belongs to the PPR family. PCMP-H subfamily.</text>
</comment>
<dbReference type="Pfam" id="PF14432">
    <property type="entry name" value="DYW_deaminase"/>
    <property type="match status" value="1"/>
</dbReference>
<dbReference type="InterPro" id="IPR046960">
    <property type="entry name" value="PPR_At4g14850-like_plant"/>
</dbReference>
<dbReference type="InterPro" id="IPR002885">
    <property type="entry name" value="PPR_rpt"/>
</dbReference>
<dbReference type="GO" id="GO:0003729">
    <property type="term" value="F:mRNA binding"/>
    <property type="evidence" value="ECO:0007669"/>
    <property type="project" value="UniProtKB-ARBA"/>
</dbReference>
<dbReference type="Pfam" id="PF13041">
    <property type="entry name" value="PPR_2"/>
    <property type="match status" value="2"/>
</dbReference>
<evidence type="ECO:0000313" key="6">
    <source>
        <dbReference type="Proteomes" id="UP001420932"/>
    </source>
</evidence>
<dbReference type="PANTHER" id="PTHR47926">
    <property type="entry name" value="PENTATRICOPEPTIDE REPEAT-CONTAINING PROTEIN"/>
    <property type="match status" value="1"/>
</dbReference>
<dbReference type="InterPro" id="IPR011990">
    <property type="entry name" value="TPR-like_helical_dom_sf"/>
</dbReference>
<dbReference type="FunFam" id="1.25.40.10:FF:000348">
    <property type="entry name" value="Pentatricopeptide repeat-containing protein chloroplastic"/>
    <property type="match status" value="1"/>
</dbReference>
<evidence type="ECO:0000256" key="1">
    <source>
        <dbReference type="ARBA" id="ARBA00006643"/>
    </source>
</evidence>
<dbReference type="PROSITE" id="PS51375">
    <property type="entry name" value="PPR"/>
    <property type="match status" value="3"/>
</dbReference>
<accession>A0AAP0EKA6</accession>
<feature type="repeat" description="PPR" evidence="3">
    <location>
        <begin position="321"/>
        <end position="355"/>
    </location>
</feature>
<gene>
    <name evidence="5" type="ORF">Syun_027208</name>
</gene>
<protein>
    <recommendedName>
        <fullName evidence="4">DYW domain-containing protein</fullName>
    </recommendedName>
</protein>
<dbReference type="FunFam" id="1.25.40.10:FF:000690">
    <property type="entry name" value="Pentatricopeptide repeat-containing protein"/>
    <property type="match status" value="1"/>
</dbReference>
<dbReference type="GO" id="GO:0009451">
    <property type="term" value="P:RNA modification"/>
    <property type="evidence" value="ECO:0007669"/>
    <property type="project" value="InterPro"/>
</dbReference>
<dbReference type="Proteomes" id="UP001420932">
    <property type="component" value="Unassembled WGS sequence"/>
</dbReference>
<organism evidence="5 6">
    <name type="scientific">Stephania yunnanensis</name>
    <dbReference type="NCBI Taxonomy" id="152371"/>
    <lineage>
        <taxon>Eukaryota</taxon>
        <taxon>Viridiplantae</taxon>
        <taxon>Streptophyta</taxon>
        <taxon>Embryophyta</taxon>
        <taxon>Tracheophyta</taxon>
        <taxon>Spermatophyta</taxon>
        <taxon>Magnoliopsida</taxon>
        <taxon>Ranunculales</taxon>
        <taxon>Menispermaceae</taxon>
        <taxon>Menispermoideae</taxon>
        <taxon>Cissampelideae</taxon>
        <taxon>Stephania</taxon>
    </lineage>
</organism>
<reference evidence="5 6" key="1">
    <citation type="submission" date="2024-01" db="EMBL/GenBank/DDBJ databases">
        <title>Genome assemblies of Stephania.</title>
        <authorList>
            <person name="Yang L."/>
        </authorList>
    </citation>
    <scope>NUCLEOTIDE SEQUENCE [LARGE SCALE GENOMIC DNA]</scope>
    <source>
        <strain evidence="5">YNDBR</strain>
        <tissue evidence="5">Leaf</tissue>
    </source>
</reference>
<dbReference type="PANTHER" id="PTHR47926:SF463">
    <property type="entry name" value="PENTATRICOPEPTIDE REPEAT-CONTAINING PROTEIN"/>
    <property type="match status" value="1"/>
</dbReference>
<dbReference type="InterPro" id="IPR046848">
    <property type="entry name" value="E_motif"/>
</dbReference>
<dbReference type="Pfam" id="PF12854">
    <property type="entry name" value="PPR_1"/>
    <property type="match status" value="1"/>
</dbReference>
<comment type="caution">
    <text evidence="5">The sequence shown here is derived from an EMBL/GenBank/DDBJ whole genome shotgun (WGS) entry which is preliminary data.</text>
</comment>
<feature type="repeat" description="PPR" evidence="3">
    <location>
        <begin position="187"/>
        <end position="221"/>
    </location>
</feature>
<proteinExistence type="inferred from homology"/>
<dbReference type="Pfam" id="PF20431">
    <property type="entry name" value="E_motif"/>
    <property type="match status" value="1"/>
</dbReference>
<evidence type="ECO:0000256" key="3">
    <source>
        <dbReference type="PROSITE-ProRule" id="PRU00708"/>
    </source>
</evidence>
<dbReference type="SUPFAM" id="SSF48452">
    <property type="entry name" value="TPR-like"/>
    <property type="match status" value="1"/>
</dbReference>
<dbReference type="NCBIfam" id="TIGR00756">
    <property type="entry name" value="PPR"/>
    <property type="match status" value="3"/>
</dbReference>
<feature type="repeat" description="PPR" evidence="3">
    <location>
        <begin position="155"/>
        <end position="186"/>
    </location>
</feature>